<gene>
    <name evidence="1" type="ORF">Lstg_0157</name>
    <name evidence="2" type="ORF">NCTC11991_01990</name>
</gene>
<dbReference type="STRING" id="460.Lstg_0157"/>
<evidence type="ECO:0000313" key="2">
    <source>
        <dbReference type="EMBL" id="STY23382.1"/>
    </source>
</evidence>
<evidence type="ECO:0000313" key="3">
    <source>
        <dbReference type="Proteomes" id="UP000054820"/>
    </source>
</evidence>
<dbReference type="Proteomes" id="UP000054820">
    <property type="component" value="Unassembled WGS sequence"/>
</dbReference>
<dbReference type="AlphaFoldDB" id="A0A378LBV5"/>
<dbReference type="EMBL" id="LNYZ01000001">
    <property type="protein sequence ID" value="KTD80930.1"/>
    <property type="molecule type" value="Genomic_DNA"/>
</dbReference>
<keyword evidence="3" id="KW-1185">Reference proteome</keyword>
<proteinExistence type="predicted"/>
<evidence type="ECO:0000313" key="1">
    <source>
        <dbReference type="EMBL" id="KTD80930.1"/>
    </source>
</evidence>
<reference evidence="2 4" key="2">
    <citation type="submission" date="2018-06" db="EMBL/GenBank/DDBJ databases">
        <authorList>
            <consortium name="Pathogen Informatics"/>
            <person name="Doyle S."/>
        </authorList>
    </citation>
    <scope>NUCLEOTIDE SEQUENCE [LARGE SCALE GENOMIC DNA]</scope>
    <source>
        <strain evidence="2 4">NCTC11991</strain>
    </source>
</reference>
<accession>A0A378LBV5</accession>
<evidence type="ECO:0000313" key="4">
    <source>
        <dbReference type="Proteomes" id="UP000255110"/>
    </source>
</evidence>
<dbReference type="EMBL" id="UGOY01000001">
    <property type="protein sequence ID" value="STY23382.1"/>
    <property type="molecule type" value="Genomic_DNA"/>
</dbReference>
<dbReference type="OrthoDB" id="5635562at2"/>
<reference evidence="1 3" key="1">
    <citation type="submission" date="2015-11" db="EMBL/GenBank/DDBJ databases">
        <title>Genomic analysis of 38 Legionella species identifies large and diverse effector repertoires.</title>
        <authorList>
            <person name="Burstein D."/>
            <person name="Amaro F."/>
            <person name="Zusman T."/>
            <person name="Lifshitz Z."/>
            <person name="Cohen O."/>
            <person name="Gilbert J.A."/>
            <person name="Pupko T."/>
            <person name="Shuman H.A."/>
            <person name="Segal G."/>
        </authorList>
    </citation>
    <scope>NUCLEOTIDE SEQUENCE [LARGE SCALE GENOMIC DNA]</scope>
    <source>
        <strain evidence="1 3">SC-18-C9</strain>
    </source>
</reference>
<organism evidence="2 4">
    <name type="scientific">Legionella steigerwaltii</name>
    <dbReference type="NCBI Taxonomy" id="460"/>
    <lineage>
        <taxon>Bacteria</taxon>
        <taxon>Pseudomonadati</taxon>
        <taxon>Pseudomonadota</taxon>
        <taxon>Gammaproteobacteria</taxon>
        <taxon>Legionellales</taxon>
        <taxon>Legionellaceae</taxon>
        <taxon>Legionella</taxon>
    </lineage>
</organism>
<sequence>MPFEYRSITANCGNDTLGPRACKKIKQLIASDGDGAGASFFVINCQEVHFGKTQKQLEALFPPGSGYKVECLSQMVTRTKLDTVFGTTGMATFVVCKEDLELTVVGKPVEARRSTDIPFGSAYNKGGLVTDFTVTRTSNNESIKVQAVTGHLDASDAVKRNQDWHNLNKATVKKVTTWTGLVSACPNLMLSGYDANTRDRLNQDGTGRNMWLDPNAHPEIHALDRVSLAASRFSRPVTYNHVKSEQELADRNRPGYLRRGMLDLVTIHGGNIPNGTINPQGIETDDVIQIEPEPNDSKRDHYVIISPPQTYTPLNEFDRVKTLMASRLYGVAPKVAETILAMKDDATLDPELDPKLQLLDYYNQYLGPDGFLDKAIGLHVDKLECVQRLMENPQNERLEKKLNEVLFDEREWCADEPKQLKAKQELMQALLDSLAGCEHATGIDARLNCYLALKEKIANKEEIDAGKALKDAVIKAYQAHYETFLTEVRKEPDFQLQEAMERVLMQLDAICDYRSEYQLEMLDPKKLDTMTHIIAQCYKSLNLAHTGESEEMEKINGELMTLSHEAMRSSSSLWRALAEAVKCFVSLVSNPTLTGQVGIVRDKELSDSIIKYNSALYKSVVRVPQEKEESDQLIGRPSNGG</sequence>
<dbReference type="Proteomes" id="UP000255110">
    <property type="component" value="Unassembled WGS sequence"/>
</dbReference>
<protein>
    <submittedName>
        <fullName evidence="2">Uncharacterized protein</fullName>
    </submittedName>
</protein>
<name>A0A378LBV5_9GAMM</name>
<dbReference type="RefSeq" id="WP_058475755.1">
    <property type="nucleotide sequence ID" value="NZ_CAAAIO010000002.1"/>
</dbReference>